<dbReference type="Proteomes" id="UP000072421">
    <property type="component" value="Chromosome"/>
</dbReference>
<dbReference type="EMBL" id="CP013232">
    <property type="protein sequence ID" value="AMO94378.1"/>
    <property type="molecule type" value="Genomic_DNA"/>
</dbReference>
<proteinExistence type="predicted"/>
<dbReference type="OrthoDB" id="9780929at2"/>
<evidence type="ECO:0000313" key="1">
    <source>
        <dbReference type="EMBL" id="AMO94378.1"/>
    </source>
</evidence>
<evidence type="ECO:0008006" key="3">
    <source>
        <dbReference type="Google" id="ProtNLM"/>
    </source>
</evidence>
<dbReference type="PATRIC" id="fig|158899.10.peg.1684"/>
<protein>
    <recommendedName>
        <fullName evidence="3">Nucleotidyltransferase AbiEii toxin of type IV toxin-antitoxin system</fullName>
    </recommendedName>
</protein>
<dbReference type="RefSeq" id="WP_061539448.1">
    <property type="nucleotide sequence ID" value="NZ_CP013232.1"/>
</dbReference>
<gene>
    <name evidence="1" type="ORF">CFter6_1676</name>
</gene>
<dbReference type="AlphaFoldDB" id="A0A127P9E4"/>
<sequence>MAEFFELSTAERLEALNAAASSSGRLPHLLEKDIWVVWSLRHLFDGPHADHLVFKGGTSLSKAYGVIRRFSEDVDLTYDIRAIAGDLVGDADVPLPVSKSQEKKWSKEIRARLAEWVASEIVPRLKQDLEQQSLPALVRAEDDKVFIDYIPLSAGTGYVAPAVMLEFGARSTGEPSEPRLIQCDAATYLPMLVFPTATPQVMRAERTFWEKATAIHVFCAQGTFRGGERFARHWHDVARLDKAGFVDAAIADTALGKAVADHKSIFFAEKSSHGELIDYHAAVSGALQLVPDDGALVTLASDYQHMVDDGLFLDDAEPFEVLLERCRIIQQKANTKPSQDAIFLGATV</sequence>
<dbReference type="Pfam" id="PF08843">
    <property type="entry name" value="AbiEii"/>
    <property type="match status" value="1"/>
</dbReference>
<dbReference type="InterPro" id="IPR014942">
    <property type="entry name" value="AbiEii"/>
</dbReference>
<name>A0A127P9E4_9BURK</name>
<organism evidence="1">
    <name type="scientific">Collimonas fungivorans</name>
    <dbReference type="NCBI Taxonomy" id="158899"/>
    <lineage>
        <taxon>Bacteria</taxon>
        <taxon>Pseudomonadati</taxon>
        <taxon>Pseudomonadota</taxon>
        <taxon>Betaproteobacteria</taxon>
        <taxon>Burkholderiales</taxon>
        <taxon>Oxalobacteraceae</taxon>
        <taxon>Collimonas</taxon>
    </lineage>
</organism>
<evidence type="ECO:0000313" key="2">
    <source>
        <dbReference type="Proteomes" id="UP000072421"/>
    </source>
</evidence>
<accession>A0A127P9E4</accession>
<reference evidence="1 2" key="1">
    <citation type="submission" date="2015-11" db="EMBL/GenBank/DDBJ databases">
        <title>Exploring the genomic traits of fungus-feeding bacterial genus Collimonas.</title>
        <authorList>
            <person name="Song C."/>
            <person name="Schmidt R."/>
            <person name="de Jager V."/>
            <person name="Krzyzanowska D."/>
            <person name="Jongedijk E."/>
            <person name="Cankar K."/>
            <person name="Beekwilder J."/>
            <person name="van Veen A."/>
            <person name="de Boer W."/>
            <person name="van Veen J.A."/>
            <person name="Garbeva P."/>
        </authorList>
    </citation>
    <scope>NUCLEOTIDE SEQUENCE [LARGE SCALE GENOMIC DNA]</scope>
    <source>
        <strain evidence="1 2">Ter6</strain>
    </source>
</reference>
<dbReference type="Gene3D" id="3.10.450.620">
    <property type="entry name" value="JHP933, nucleotidyltransferase-like core domain"/>
    <property type="match status" value="1"/>
</dbReference>